<protein>
    <submittedName>
        <fullName evidence="1">Uncharacterized protein</fullName>
    </submittedName>
</protein>
<evidence type="ECO:0000313" key="2">
    <source>
        <dbReference type="Proteomes" id="UP000887159"/>
    </source>
</evidence>
<comment type="caution">
    <text evidence="1">The sequence shown here is derived from an EMBL/GenBank/DDBJ whole genome shotgun (WGS) entry which is preliminary data.</text>
</comment>
<dbReference type="Proteomes" id="UP000887159">
    <property type="component" value="Unassembled WGS sequence"/>
</dbReference>
<keyword evidence="2" id="KW-1185">Reference proteome</keyword>
<sequence length="100" mass="11168">MRYKGTEICVCTLMDDGSHRSYAEKDLVKELKLCLSGKETFSQGLFGGGISPADEDGIYTVTVESLDCKYSIKMSLLNQPAQCCAEYVMNHYLLIWLLEG</sequence>
<dbReference type="AlphaFoldDB" id="A0A8X6R7L6"/>
<evidence type="ECO:0000313" key="1">
    <source>
        <dbReference type="EMBL" id="GFX87604.1"/>
    </source>
</evidence>
<organism evidence="1 2">
    <name type="scientific">Trichonephila clavipes</name>
    <name type="common">Golden silk orbweaver</name>
    <name type="synonym">Nephila clavipes</name>
    <dbReference type="NCBI Taxonomy" id="2585209"/>
    <lineage>
        <taxon>Eukaryota</taxon>
        <taxon>Metazoa</taxon>
        <taxon>Ecdysozoa</taxon>
        <taxon>Arthropoda</taxon>
        <taxon>Chelicerata</taxon>
        <taxon>Arachnida</taxon>
        <taxon>Araneae</taxon>
        <taxon>Araneomorphae</taxon>
        <taxon>Entelegynae</taxon>
        <taxon>Araneoidea</taxon>
        <taxon>Nephilidae</taxon>
        <taxon>Trichonephila</taxon>
    </lineage>
</organism>
<proteinExistence type="predicted"/>
<name>A0A8X6R7L6_TRICX</name>
<reference evidence="1" key="1">
    <citation type="submission" date="2020-08" db="EMBL/GenBank/DDBJ databases">
        <title>Multicomponent nature underlies the extraordinary mechanical properties of spider dragline silk.</title>
        <authorList>
            <person name="Kono N."/>
            <person name="Nakamura H."/>
            <person name="Mori M."/>
            <person name="Yoshida Y."/>
            <person name="Ohtoshi R."/>
            <person name="Malay A.D."/>
            <person name="Moran D.A.P."/>
            <person name="Tomita M."/>
            <person name="Numata K."/>
            <person name="Arakawa K."/>
        </authorList>
    </citation>
    <scope>NUCLEOTIDE SEQUENCE</scope>
</reference>
<dbReference type="EMBL" id="BMAU01021036">
    <property type="protein sequence ID" value="GFX87604.1"/>
    <property type="molecule type" value="Genomic_DNA"/>
</dbReference>
<accession>A0A8X6R7L6</accession>
<gene>
    <name evidence="1" type="primary">NCL1_45797</name>
    <name evidence="1" type="ORF">TNCV_2464971</name>
</gene>